<name>A0AA41G1W7_9EURY</name>
<sequence length="287" mass="28859">MRGEIIRDDDGNYNKRILAFLVLLVLVIIGTGVGTLGLTSDGSAPPPTPDQPVIEATPEAVDGTPTPTPTPTESGDGSSGTETNGTDEPDSRESPTPTPTPEDSDEAAVDAGPDPSGGGGSAGGSTGGDGGRGADSLDLAVDGRSVLIRVADLTPGDGSTGSVVVRNSGSMSGTLGVSNASVSDDENGLQEPERAAGDTNASGELSDHLRVRLWVEYPDGTREYLFGSANSTVSAASLDGASVRGAETLDAGSRATVQIAVSLPESAGNEVQSDRIEFAVPIVLREA</sequence>
<evidence type="ECO:0000313" key="3">
    <source>
        <dbReference type="EMBL" id="MBV0901878.1"/>
    </source>
</evidence>
<feature type="transmembrane region" description="Helical" evidence="2">
    <location>
        <begin position="17"/>
        <end position="38"/>
    </location>
</feature>
<keyword evidence="4" id="KW-1185">Reference proteome</keyword>
<feature type="compositionally biased region" description="Gly residues" evidence="1">
    <location>
        <begin position="115"/>
        <end position="133"/>
    </location>
</feature>
<reference evidence="3" key="1">
    <citation type="submission" date="2021-06" db="EMBL/GenBank/DDBJ databases">
        <title>New haloarchaea isolates fom saline soil.</title>
        <authorList>
            <person name="Duran-Viseras A."/>
            <person name="Sanchez-Porro C.S."/>
            <person name="Ventosa A."/>
        </authorList>
    </citation>
    <scope>NUCLEOTIDE SEQUENCE</scope>
    <source>
        <strain evidence="3">JCM 18369</strain>
    </source>
</reference>
<dbReference type="RefSeq" id="WP_194242950.1">
    <property type="nucleotide sequence ID" value="NZ_JAHQXE010000002.1"/>
</dbReference>
<accession>A0AA41G1W7</accession>
<feature type="compositionally biased region" description="Polar residues" evidence="1">
    <location>
        <begin position="160"/>
        <end position="182"/>
    </location>
</feature>
<protein>
    <submittedName>
        <fullName evidence="3">Uncharacterized protein</fullName>
    </submittedName>
</protein>
<keyword evidence="2" id="KW-1133">Transmembrane helix</keyword>
<gene>
    <name evidence="3" type="ORF">KTS37_08760</name>
</gene>
<feature type="region of interest" description="Disordered" evidence="1">
    <location>
        <begin position="39"/>
        <end position="137"/>
    </location>
</feature>
<dbReference type="AlphaFoldDB" id="A0AA41G1W7"/>
<evidence type="ECO:0000313" key="4">
    <source>
        <dbReference type="Proteomes" id="UP001166304"/>
    </source>
</evidence>
<comment type="caution">
    <text evidence="3">The sequence shown here is derived from an EMBL/GenBank/DDBJ whole genome shotgun (WGS) entry which is preliminary data.</text>
</comment>
<feature type="compositionally biased region" description="Low complexity" evidence="1">
    <location>
        <begin position="71"/>
        <end position="84"/>
    </location>
</feature>
<dbReference type="Proteomes" id="UP001166304">
    <property type="component" value="Unassembled WGS sequence"/>
</dbReference>
<proteinExistence type="predicted"/>
<feature type="region of interest" description="Disordered" evidence="1">
    <location>
        <begin position="153"/>
        <end position="203"/>
    </location>
</feature>
<organism evidence="3 4">
    <name type="scientific">Haloarcula salina</name>
    <dbReference type="NCBI Taxonomy" id="1429914"/>
    <lineage>
        <taxon>Archaea</taxon>
        <taxon>Methanobacteriati</taxon>
        <taxon>Methanobacteriota</taxon>
        <taxon>Stenosarchaea group</taxon>
        <taxon>Halobacteria</taxon>
        <taxon>Halobacteriales</taxon>
        <taxon>Haloarculaceae</taxon>
        <taxon>Haloarcula</taxon>
    </lineage>
</organism>
<evidence type="ECO:0000256" key="2">
    <source>
        <dbReference type="SAM" id="Phobius"/>
    </source>
</evidence>
<keyword evidence="2" id="KW-0472">Membrane</keyword>
<evidence type="ECO:0000256" key="1">
    <source>
        <dbReference type="SAM" id="MobiDB-lite"/>
    </source>
</evidence>
<keyword evidence="2" id="KW-0812">Transmembrane</keyword>
<dbReference type="EMBL" id="JAHQXE010000002">
    <property type="protein sequence ID" value="MBV0901878.1"/>
    <property type="molecule type" value="Genomic_DNA"/>
</dbReference>